<feature type="transmembrane region" description="Helical" evidence="1">
    <location>
        <begin position="300"/>
        <end position="322"/>
    </location>
</feature>
<dbReference type="RefSeq" id="WP_281043309.1">
    <property type="nucleotide sequence ID" value="NZ_JARYGZ010000001.1"/>
</dbReference>
<sequence length="607" mass="66009">MGDTARAWTLPLIGRRWLPAYRLAWIALFLITVASQIAMVVTTLRSEPAETAFRRAGLIAQSSPEGIVLDRFGEAPETSAVQSGDMLVAIDGHAIAPGMSWNDPSVVALLARPEGTRIRLTIRSGDAAPRVIVTMPSRAHLEQRYAHAGIDYIGHSRTIIALTAIGSVPFLLTALLLFRRRARDPVVALISTGMVLNLAYLAQLYPPLPTWLKVLPLGASTPLLMIGLLFFPDGRLQGRTARWAFALSVLSVFANFATPYLSDVWSTPLFVVQALAFLLAVVSVVLRYRRLPPGMARQQMRWVLFGLITCLALLVLYVAIQFVLDASTDPALRIWLDIAGEALSSLESWAFSLGFLVSLLRYRLYDADALISRSAAYACLTLMLGAVFAGSETALEVAGGQFLGQNAGTFSAGVAAAIATAVVAPAHGRIHHWAEHRFQKALVRLQQGLPRLLADMRETAELPVLLAVVLERVTHGVRSSRSAILLGTGSDWRVAAIRDVETAQVENWQSRQPEPATDSIDLDRDDPVFPVRVPLVLEEAGTVGWLLLGARPDGSLFGKDEREALADVAEPIARAAFIVERRATREAALHARIERLERALTVNAAST</sequence>
<dbReference type="EMBL" id="JARYGZ010000001">
    <property type="protein sequence ID" value="MDH7637979.1"/>
    <property type="molecule type" value="Genomic_DNA"/>
</dbReference>
<keyword evidence="1" id="KW-0812">Transmembrane</keyword>
<dbReference type="Proteomes" id="UP001160625">
    <property type="component" value="Unassembled WGS sequence"/>
</dbReference>
<feature type="transmembrane region" description="Helical" evidence="1">
    <location>
        <begin position="268"/>
        <end position="288"/>
    </location>
</feature>
<evidence type="ECO:0000313" key="3">
    <source>
        <dbReference type="Proteomes" id="UP001160625"/>
    </source>
</evidence>
<evidence type="ECO:0008006" key="4">
    <source>
        <dbReference type="Google" id="ProtNLM"/>
    </source>
</evidence>
<accession>A0ABT6MY43</accession>
<protein>
    <recommendedName>
        <fullName evidence="4">PDZ domain-containing protein</fullName>
    </recommendedName>
</protein>
<organism evidence="2 3">
    <name type="scientific">Sphingomonas oryzagri</name>
    <dbReference type="NCBI Taxonomy" id="3042314"/>
    <lineage>
        <taxon>Bacteria</taxon>
        <taxon>Pseudomonadati</taxon>
        <taxon>Pseudomonadota</taxon>
        <taxon>Alphaproteobacteria</taxon>
        <taxon>Sphingomonadales</taxon>
        <taxon>Sphingomonadaceae</taxon>
        <taxon>Sphingomonas</taxon>
    </lineage>
</organism>
<feature type="transmembrane region" description="Helical" evidence="1">
    <location>
        <begin position="407"/>
        <end position="427"/>
    </location>
</feature>
<proteinExistence type="predicted"/>
<reference evidence="2" key="1">
    <citation type="submission" date="2023-04" db="EMBL/GenBank/DDBJ databases">
        <title>Sphingomonas sp. MAHUQ-71 isolated from rice field.</title>
        <authorList>
            <person name="Huq M.A."/>
        </authorList>
    </citation>
    <scope>NUCLEOTIDE SEQUENCE</scope>
    <source>
        <strain evidence="2">MAHUQ-71</strain>
    </source>
</reference>
<feature type="transmembrane region" description="Helical" evidence="1">
    <location>
        <begin position="159"/>
        <end position="178"/>
    </location>
</feature>
<gene>
    <name evidence="2" type="ORF">QGN17_04480</name>
</gene>
<keyword evidence="3" id="KW-1185">Reference proteome</keyword>
<feature type="transmembrane region" description="Helical" evidence="1">
    <location>
        <begin position="374"/>
        <end position="395"/>
    </location>
</feature>
<name>A0ABT6MY43_9SPHN</name>
<evidence type="ECO:0000313" key="2">
    <source>
        <dbReference type="EMBL" id="MDH7637979.1"/>
    </source>
</evidence>
<feature type="transmembrane region" description="Helical" evidence="1">
    <location>
        <begin position="243"/>
        <end position="262"/>
    </location>
</feature>
<feature type="transmembrane region" description="Helical" evidence="1">
    <location>
        <begin position="342"/>
        <end position="362"/>
    </location>
</feature>
<keyword evidence="1" id="KW-1133">Transmembrane helix</keyword>
<feature type="transmembrane region" description="Helical" evidence="1">
    <location>
        <begin position="185"/>
        <end position="205"/>
    </location>
</feature>
<keyword evidence="1" id="KW-0472">Membrane</keyword>
<comment type="caution">
    <text evidence="2">The sequence shown here is derived from an EMBL/GenBank/DDBJ whole genome shotgun (WGS) entry which is preliminary data.</text>
</comment>
<feature type="transmembrane region" description="Helical" evidence="1">
    <location>
        <begin position="211"/>
        <end position="231"/>
    </location>
</feature>
<feature type="transmembrane region" description="Helical" evidence="1">
    <location>
        <begin position="20"/>
        <end position="41"/>
    </location>
</feature>
<evidence type="ECO:0000256" key="1">
    <source>
        <dbReference type="SAM" id="Phobius"/>
    </source>
</evidence>